<reference evidence="8" key="1">
    <citation type="journal article" date="2015" name="Nature">
        <title>Complex archaea that bridge the gap between prokaryotes and eukaryotes.</title>
        <authorList>
            <person name="Spang A."/>
            <person name="Saw J.H."/>
            <person name="Jorgensen S.L."/>
            <person name="Zaremba-Niedzwiedzka K."/>
            <person name="Martijn J."/>
            <person name="Lind A.E."/>
            <person name="van Eijk R."/>
            <person name="Schleper C."/>
            <person name="Guy L."/>
            <person name="Ettema T.J."/>
        </authorList>
    </citation>
    <scope>NUCLEOTIDE SEQUENCE</scope>
</reference>
<feature type="transmembrane region" description="Helical" evidence="6">
    <location>
        <begin position="252"/>
        <end position="271"/>
    </location>
</feature>
<dbReference type="AlphaFoldDB" id="A0A0F9QK62"/>
<proteinExistence type="predicted"/>
<dbReference type="InterPro" id="IPR000620">
    <property type="entry name" value="EamA_dom"/>
</dbReference>
<dbReference type="Pfam" id="PF00892">
    <property type="entry name" value="EamA"/>
    <property type="match status" value="2"/>
</dbReference>
<feature type="transmembrane region" description="Helical" evidence="6">
    <location>
        <begin position="35"/>
        <end position="59"/>
    </location>
</feature>
<feature type="transmembrane region" description="Helical" evidence="6">
    <location>
        <begin position="170"/>
        <end position="192"/>
    </location>
</feature>
<feature type="transmembrane region" description="Helical" evidence="6">
    <location>
        <begin position="6"/>
        <end position="23"/>
    </location>
</feature>
<dbReference type="SUPFAM" id="SSF103481">
    <property type="entry name" value="Multidrug resistance efflux transporter EmrE"/>
    <property type="match status" value="2"/>
</dbReference>
<name>A0A0F9QK62_9ZZZZ</name>
<feature type="transmembrane region" description="Helical" evidence="6">
    <location>
        <begin position="309"/>
        <end position="325"/>
    </location>
</feature>
<feature type="domain" description="EamA" evidence="7">
    <location>
        <begin position="174"/>
        <end position="325"/>
    </location>
</feature>
<comment type="caution">
    <text evidence="8">The sequence shown here is derived from an EMBL/GenBank/DDBJ whole genome shotgun (WGS) entry which is preliminary data.</text>
</comment>
<protein>
    <recommendedName>
        <fullName evidence="7">EamA domain-containing protein</fullName>
    </recommendedName>
</protein>
<keyword evidence="3 6" id="KW-0812">Transmembrane</keyword>
<evidence type="ECO:0000313" key="8">
    <source>
        <dbReference type="EMBL" id="KKN42834.1"/>
    </source>
</evidence>
<sequence length="326" mass="35768">MAGELTAILAVLCFVISNVIFRKTEHDTSPVYINFFRTGIGAISFVIIALVLNIFIKIFLIPWEIWIILIISFVFGQVVGDTAYFKAQKELGVTVAIAVSMTFPLFTFILSLLFLNQVFDVKIIFSMLLIGGGIILIGKSKIESSNNDISNTASESITPGITLHKISKGYLFRALSFGLIASLGWAIALVMIDFATNEIDKILQAKQNISSIIGNVIRFPFASLMLTSLVWRESYITKKRENLSKQKKSSKIYILLLVGSIIGTSIGVYVYTEAARIAGATTLALIASASPLFALPLTYFINKEKISKLGFFGVIVTILGVIMIII</sequence>
<evidence type="ECO:0000256" key="2">
    <source>
        <dbReference type="ARBA" id="ARBA00022475"/>
    </source>
</evidence>
<evidence type="ECO:0000256" key="1">
    <source>
        <dbReference type="ARBA" id="ARBA00004651"/>
    </source>
</evidence>
<feature type="transmembrane region" description="Helical" evidence="6">
    <location>
        <begin position="91"/>
        <end position="115"/>
    </location>
</feature>
<dbReference type="GO" id="GO:0005886">
    <property type="term" value="C:plasma membrane"/>
    <property type="evidence" value="ECO:0007669"/>
    <property type="project" value="UniProtKB-SubCell"/>
</dbReference>
<evidence type="ECO:0000256" key="4">
    <source>
        <dbReference type="ARBA" id="ARBA00022989"/>
    </source>
</evidence>
<dbReference type="EMBL" id="LAZR01001554">
    <property type="protein sequence ID" value="KKN42834.1"/>
    <property type="molecule type" value="Genomic_DNA"/>
</dbReference>
<dbReference type="InterPro" id="IPR037185">
    <property type="entry name" value="EmrE-like"/>
</dbReference>
<evidence type="ECO:0000259" key="7">
    <source>
        <dbReference type="Pfam" id="PF00892"/>
    </source>
</evidence>
<feature type="domain" description="EamA" evidence="7">
    <location>
        <begin position="2"/>
        <end position="137"/>
    </location>
</feature>
<dbReference type="InterPro" id="IPR050638">
    <property type="entry name" value="AA-Vitamin_Transporters"/>
</dbReference>
<evidence type="ECO:0000256" key="6">
    <source>
        <dbReference type="SAM" id="Phobius"/>
    </source>
</evidence>
<feature type="transmembrane region" description="Helical" evidence="6">
    <location>
        <begin position="212"/>
        <end position="231"/>
    </location>
</feature>
<keyword evidence="2" id="KW-1003">Cell membrane</keyword>
<evidence type="ECO:0000256" key="3">
    <source>
        <dbReference type="ARBA" id="ARBA00022692"/>
    </source>
</evidence>
<evidence type="ECO:0000256" key="5">
    <source>
        <dbReference type="ARBA" id="ARBA00023136"/>
    </source>
</evidence>
<comment type="subcellular location">
    <subcellularLocation>
        <location evidence="1">Cell membrane</location>
        <topology evidence="1">Multi-pass membrane protein</topology>
    </subcellularLocation>
</comment>
<feature type="transmembrane region" description="Helical" evidence="6">
    <location>
        <begin position="277"/>
        <end position="297"/>
    </location>
</feature>
<organism evidence="8">
    <name type="scientific">marine sediment metagenome</name>
    <dbReference type="NCBI Taxonomy" id="412755"/>
    <lineage>
        <taxon>unclassified sequences</taxon>
        <taxon>metagenomes</taxon>
        <taxon>ecological metagenomes</taxon>
    </lineage>
</organism>
<gene>
    <name evidence="8" type="ORF">LCGC14_0709170</name>
</gene>
<accession>A0A0F9QK62</accession>
<dbReference type="PANTHER" id="PTHR32322">
    <property type="entry name" value="INNER MEMBRANE TRANSPORTER"/>
    <property type="match status" value="1"/>
</dbReference>
<keyword evidence="4 6" id="KW-1133">Transmembrane helix</keyword>
<feature type="transmembrane region" description="Helical" evidence="6">
    <location>
        <begin position="65"/>
        <end position="84"/>
    </location>
</feature>
<keyword evidence="5 6" id="KW-0472">Membrane</keyword>
<dbReference type="PANTHER" id="PTHR32322:SF18">
    <property type="entry name" value="S-ADENOSYLMETHIONINE_S-ADENOSYLHOMOCYSTEINE TRANSPORTER"/>
    <property type="match status" value="1"/>
</dbReference>
<feature type="transmembrane region" description="Helical" evidence="6">
    <location>
        <begin position="121"/>
        <end position="138"/>
    </location>
</feature>